<dbReference type="GO" id="GO:0008233">
    <property type="term" value="F:peptidase activity"/>
    <property type="evidence" value="ECO:0007669"/>
    <property type="project" value="UniProtKB-KW"/>
</dbReference>
<protein>
    <submittedName>
        <fullName evidence="11">Major capsid protein</fullName>
    </submittedName>
</protein>
<accession>A0A873WEX5</accession>
<dbReference type="GO" id="GO:0006508">
    <property type="term" value="P:proteolysis"/>
    <property type="evidence" value="ECO:0007669"/>
    <property type="project" value="UniProtKB-KW"/>
</dbReference>
<evidence type="ECO:0000256" key="7">
    <source>
        <dbReference type="ARBA" id="ARBA00023045"/>
    </source>
</evidence>
<dbReference type="InterPro" id="IPR024455">
    <property type="entry name" value="Phage_capsid"/>
</dbReference>
<dbReference type="Pfam" id="PF05065">
    <property type="entry name" value="Phage_capsid"/>
    <property type="match status" value="1"/>
</dbReference>
<feature type="domain" description="Prohead serine protease" evidence="9">
    <location>
        <begin position="74"/>
        <end position="183"/>
    </location>
</feature>
<name>A0A873WEX5_9CAUD</name>
<dbReference type="InterPro" id="IPR054613">
    <property type="entry name" value="Peptidase_S78_dom"/>
</dbReference>
<evidence type="ECO:0000256" key="5">
    <source>
        <dbReference type="ARBA" id="ARBA00022844"/>
    </source>
</evidence>
<evidence type="ECO:0000259" key="9">
    <source>
        <dbReference type="Pfam" id="PF04586"/>
    </source>
</evidence>
<proteinExistence type="predicted"/>
<evidence type="ECO:0000313" key="12">
    <source>
        <dbReference type="Proteomes" id="UP000663491"/>
    </source>
</evidence>
<dbReference type="Gene3D" id="3.30.2400.10">
    <property type="entry name" value="Major capsid protein gp5"/>
    <property type="match status" value="1"/>
</dbReference>
<keyword evidence="3" id="KW-0645">Protease</keyword>
<dbReference type="GO" id="GO:0046797">
    <property type="term" value="P:viral procapsid maturation"/>
    <property type="evidence" value="ECO:0007669"/>
    <property type="project" value="UniProtKB-KW"/>
</dbReference>
<dbReference type="GO" id="GO:0044423">
    <property type="term" value="C:virion component"/>
    <property type="evidence" value="ECO:0007669"/>
    <property type="project" value="UniProtKB-KW"/>
</dbReference>
<dbReference type="Proteomes" id="UP000663491">
    <property type="component" value="Segment"/>
</dbReference>
<keyword evidence="4" id="KW-0378">Hydrolase</keyword>
<evidence type="ECO:0000259" key="10">
    <source>
        <dbReference type="Pfam" id="PF05065"/>
    </source>
</evidence>
<feature type="region of interest" description="Disordered" evidence="8">
    <location>
        <begin position="193"/>
        <end position="220"/>
    </location>
</feature>
<keyword evidence="2" id="KW-1188">Viral release from host cell</keyword>
<organism evidence="11 12">
    <name type="scientific">Burkholderia phage Mica</name>
    <dbReference type="NCBI Taxonomy" id="2767579"/>
    <lineage>
        <taxon>Viruses</taxon>
        <taxon>Duplodnaviria</taxon>
        <taxon>Heunggongvirae</taxon>
        <taxon>Uroviricota</taxon>
        <taxon>Caudoviricetes</taxon>
        <taxon>Micavirus</taxon>
        <taxon>Micavirus Mica</taxon>
    </lineage>
</organism>
<evidence type="ECO:0000313" key="11">
    <source>
        <dbReference type="EMBL" id="QPB08618.1"/>
    </source>
</evidence>
<reference evidence="11" key="1">
    <citation type="submission" date="2020-07" db="EMBL/GenBank/DDBJ databases">
        <title>Complete genome sequence of Burkholderia cenocepacia myophage Mica.</title>
        <authorList>
            <person name="Garcia J.A."/>
            <person name="Yao G.W."/>
            <person name="Guadalupe Vizoso-Pinto M."/>
            <person name="Gonzalez C."/>
            <person name="Liu M.L."/>
            <person name="Gill J."/>
        </authorList>
    </citation>
    <scope>NUCLEOTIDE SEQUENCE</scope>
</reference>
<keyword evidence="6" id="KW-0118">Viral capsid assembly</keyword>
<keyword evidence="12" id="KW-1185">Reference proteome</keyword>
<comment type="subcellular location">
    <subcellularLocation>
        <location evidence="1">Virion</location>
    </subcellularLocation>
</comment>
<keyword evidence="5" id="KW-0946">Virion</keyword>
<evidence type="ECO:0000256" key="8">
    <source>
        <dbReference type="SAM" id="MobiDB-lite"/>
    </source>
</evidence>
<feature type="compositionally biased region" description="Polar residues" evidence="8">
    <location>
        <begin position="205"/>
        <end position="220"/>
    </location>
</feature>
<evidence type="ECO:0000256" key="2">
    <source>
        <dbReference type="ARBA" id="ARBA00022612"/>
    </source>
</evidence>
<dbReference type="Pfam" id="PF04586">
    <property type="entry name" value="Peptidase_S78"/>
    <property type="match status" value="1"/>
</dbReference>
<evidence type="ECO:0000256" key="6">
    <source>
        <dbReference type="ARBA" id="ARBA00022950"/>
    </source>
</evidence>
<dbReference type="SUPFAM" id="SSF56563">
    <property type="entry name" value="Major capsid protein gp5"/>
    <property type="match status" value="1"/>
</dbReference>
<feature type="domain" description="Phage capsid-like C-terminal" evidence="10">
    <location>
        <begin position="406"/>
        <end position="665"/>
    </location>
</feature>
<evidence type="ECO:0000256" key="4">
    <source>
        <dbReference type="ARBA" id="ARBA00022801"/>
    </source>
</evidence>
<dbReference type="InterPro" id="IPR054612">
    <property type="entry name" value="Phage_capsid-like_C"/>
</dbReference>
<dbReference type="NCBIfam" id="TIGR01554">
    <property type="entry name" value="major_cap_HK97"/>
    <property type="match status" value="1"/>
</dbReference>
<evidence type="ECO:0000256" key="3">
    <source>
        <dbReference type="ARBA" id="ARBA00022670"/>
    </source>
</evidence>
<keyword evidence="7" id="KW-1273">Viral capsid maturation</keyword>
<evidence type="ECO:0000256" key="1">
    <source>
        <dbReference type="ARBA" id="ARBA00004328"/>
    </source>
</evidence>
<sequence length="674" mass="73632">MDIRPRATRMMTRDADPSQTNKVATRLHEIRERGGLRRVAEFGAVDLEARTAELSFSSEDAEVSRWFGIEKLSHAPGAVDLSRLNNSAPLLWMHNWNDQRGVIEPNTARIDGDRKGRAVVRFSRSPDGEQMMQDVADKIITKVSVGYLVNGMRLQETRDDDDVYLVTEWQPFEISGVSVPADDTVGFGRSAEIPREEPTAKPAENPTQVQSRTTPKGNETMNEKILRDAAGNLVRAQVDENGAILKVLEVLEQAGAESRAAQARGQDAERARVRELTEMGRQYDANDLALEHIASGASAQDMQRALLGRFADQRNQRPMSDQVKDGEVGLTDKEARSYSIMRAIRALANPTNTAFQKEAAFEMECSRAAQEKSGKQSRGIMIPADVLNRAFSTTTPAGGPGSNAIATNLLADQFIELLRHRTWALKRVTTMGGLVGNVDIPRQNSAAQAYWIGEGADVPESEPGIDQIGFSPKTLSARTEITRRLMLQSTPDAELIVRNDLLKVMALALDHAVIYGSGAAGQPKGLLQQTGIHAVALADVYPAFAEYVQMETDIAAADADLGSLSYVINARARGAAKTTLKFPGVNGSQTIWEQGNTINGYTVDVTNQLTDGDSFFGNWADFIIGMWSGLDMMVDPYSLSASGGTRIVLFQDVDMNIRHKESFTYASKTATPAP</sequence>
<dbReference type="EMBL" id="MT701586">
    <property type="protein sequence ID" value="QPB08618.1"/>
    <property type="molecule type" value="Genomic_DNA"/>
</dbReference>
<gene>
    <name evidence="11" type="ORF">CPT_Mica_005</name>
</gene>